<reference evidence="3" key="1">
    <citation type="submission" date="2018-04" db="EMBL/GenBank/DDBJ databases">
        <title>Whole genome sequencing of Hypsizygus marmoreus.</title>
        <authorList>
            <person name="Choi I.-G."/>
            <person name="Min B."/>
            <person name="Kim J.-G."/>
            <person name="Kim S."/>
            <person name="Oh Y.-L."/>
            <person name="Kong W.-S."/>
            <person name="Park H."/>
            <person name="Jeong J."/>
            <person name="Song E.-S."/>
        </authorList>
    </citation>
    <scope>NUCLEOTIDE SEQUENCE [LARGE SCALE GENOMIC DNA]</scope>
    <source>
        <strain evidence="3">51987-8</strain>
    </source>
</reference>
<feature type="region of interest" description="Disordered" evidence="1">
    <location>
        <begin position="572"/>
        <end position="597"/>
    </location>
</feature>
<protein>
    <submittedName>
        <fullName evidence="3">Uncharacterized protein</fullName>
    </submittedName>
</protein>
<dbReference type="EMBL" id="LUEZ02000055">
    <property type="protein sequence ID" value="RDB21428.1"/>
    <property type="molecule type" value="Genomic_DNA"/>
</dbReference>
<evidence type="ECO:0000313" key="3">
    <source>
        <dbReference type="EMBL" id="RDB21428.1"/>
    </source>
</evidence>
<dbReference type="STRING" id="39966.A0A369JHS6"/>
<dbReference type="Proteomes" id="UP000076154">
    <property type="component" value="Unassembled WGS sequence"/>
</dbReference>
<gene>
    <name evidence="3" type="ORF">Hypma_011789</name>
</gene>
<feature type="region of interest" description="Disordered" evidence="1">
    <location>
        <begin position="673"/>
        <end position="696"/>
    </location>
</feature>
<feature type="compositionally biased region" description="Low complexity" evidence="1">
    <location>
        <begin position="467"/>
        <end position="483"/>
    </location>
</feature>
<feature type="compositionally biased region" description="Low complexity" evidence="1">
    <location>
        <begin position="281"/>
        <end position="292"/>
    </location>
</feature>
<dbReference type="OrthoDB" id="3210731at2759"/>
<proteinExistence type="predicted"/>
<feature type="transmembrane region" description="Helical" evidence="2">
    <location>
        <begin position="933"/>
        <end position="952"/>
    </location>
</feature>
<evidence type="ECO:0000256" key="1">
    <source>
        <dbReference type="SAM" id="MobiDB-lite"/>
    </source>
</evidence>
<feature type="compositionally biased region" description="Low complexity" evidence="1">
    <location>
        <begin position="181"/>
        <end position="201"/>
    </location>
</feature>
<feature type="region of interest" description="Disordered" evidence="1">
    <location>
        <begin position="116"/>
        <end position="149"/>
    </location>
</feature>
<dbReference type="InParanoid" id="A0A369JHS6"/>
<feature type="region of interest" description="Disordered" evidence="1">
    <location>
        <begin position="1021"/>
        <end position="1050"/>
    </location>
</feature>
<keyword evidence="2" id="KW-0812">Transmembrane</keyword>
<evidence type="ECO:0000256" key="2">
    <source>
        <dbReference type="SAM" id="Phobius"/>
    </source>
</evidence>
<feature type="region of interest" description="Disordered" evidence="1">
    <location>
        <begin position="436"/>
        <end position="483"/>
    </location>
</feature>
<comment type="caution">
    <text evidence="3">The sequence shown here is derived from an EMBL/GenBank/DDBJ whole genome shotgun (WGS) entry which is preliminary data.</text>
</comment>
<keyword evidence="4" id="KW-1185">Reference proteome</keyword>
<feature type="compositionally biased region" description="Low complexity" evidence="1">
    <location>
        <begin position="116"/>
        <end position="137"/>
    </location>
</feature>
<evidence type="ECO:0000313" key="4">
    <source>
        <dbReference type="Proteomes" id="UP000076154"/>
    </source>
</evidence>
<feature type="compositionally biased region" description="Polar residues" evidence="1">
    <location>
        <begin position="572"/>
        <end position="582"/>
    </location>
</feature>
<sequence>MSPAPTNTSYTPTIVSAGQQKLNVVTRVAIEGKAKQGQDGVSIKMYLKMSLPLDSVSPGTTIPLFPEENVKILTSQVHPLDNHSVPYNFSSTLSPLLHNAARALNLPARSSETFTSAFSLSSPPSASSVISSRTSKSMNGTSSAGGENIAPIDGQYTGHILVSGYHISYVLPKVFPTRGKSVSGETEGEGSSRSPYLSRRPSIGERNTAQFMAAIDMWIPYVSRPPRSPYLLSIPIPRCLHNQIKLRIFPPTSASASFASLSSLEEDGGSWDLTSDPHVTRAASNRPSRSNSYTHFADDESSDSSTAGFSGGCGIQGSFPSAERIRIRWAKPLKNIEIAGGSGDGRRRVGVKEVKGEMTCVVRGKSKAKERNGAEGLLMDVEYKGTCKGVWFPGVATLLGMDVGLETKGSDVYWVDGFPHEWDVGGGVGYTGFDIGASPRQSGLQSRTSSQDSYTPPASSAQDGRTAQASGANSASSSTSSLLRAPLPAQNVAEYSFEGSTATLASSGSSPLGTLSSMGSLMPTSTPDVVNTCPPGTPITLHINMNEIIAPAKNVFSFTICGTILVVARSTASPRNASSSPAHSGDERGSGSDPEPIVLPRFTVLAADSESTSTIIRNEIDGTPATIEVYNSSGDIYRDAQARKTVLQKGGFTKCTEDGGRISLKSIGAMNGFGRPAQPASRPRTPSGTATPPISSNLQLGRALYPLRPKRDGPLMIPSVVATVTPLLREGDRIPDGYAVRVCLNAPADADSEWLEFGLAQLGSSSPVLKGKDGRPPRVVIVNATVEGVPVKFETVVTARPEASGVGVPFEEMSGKEWVSWVRVRIGGFDGGSIVIDYVVSEREEKGKGKARAKESNQLVVFLPTFSIPIGRLEVNVEASSDIGVAVQSNFSHQHSTFTGHRLLDFSLDEFFYPQLSLTLQRKSERYCSGTTVVILATWALCFVGALFLLRLGSDLGQMSRTLDNLPAVVGTGWNDVPEPITITTTVYAATGTRRWFGEVPTESASSESPSSTLAVITNTISPTDASEPPPRSAYTSVSNTPMPSPSTSSTAQYALLPMQHVISFSWPTIDLHSTFETVMKTVDIVWQLCRRMYHYPLDPT</sequence>
<keyword evidence="2" id="KW-0472">Membrane</keyword>
<feature type="compositionally biased region" description="Low complexity" evidence="1">
    <location>
        <begin position="1036"/>
        <end position="1050"/>
    </location>
</feature>
<name>A0A369JHS6_HYPMA</name>
<keyword evidence="2" id="KW-1133">Transmembrane helix</keyword>
<feature type="compositionally biased region" description="Polar residues" evidence="1">
    <location>
        <begin position="439"/>
        <end position="465"/>
    </location>
</feature>
<dbReference type="AlphaFoldDB" id="A0A369JHS6"/>
<feature type="compositionally biased region" description="Polar residues" evidence="1">
    <location>
        <begin position="684"/>
        <end position="696"/>
    </location>
</feature>
<organism evidence="3 4">
    <name type="scientific">Hypsizygus marmoreus</name>
    <name type="common">White beech mushroom</name>
    <name type="synonym">Agaricus marmoreus</name>
    <dbReference type="NCBI Taxonomy" id="39966"/>
    <lineage>
        <taxon>Eukaryota</taxon>
        <taxon>Fungi</taxon>
        <taxon>Dikarya</taxon>
        <taxon>Basidiomycota</taxon>
        <taxon>Agaricomycotina</taxon>
        <taxon>Agaricomycetes</taxon>
        <taxon>Agaricomycetidae</taxon>
        <taxon>Agaricales</taxon>
        <taxon>Tricholomatineae</taxon>
        <taxon>Lyophyllaceae</taxon>
        <taxon>Hypsizygus</taxon>
    </lineage>
</organism>
<feature type="region of interest" description="Disordered" evidence="1">
    <location>
        <begin position="179"/>
        <end position="202"/>
    </location>
</feature>
<feature type="region of interest" description="Disordered" evidence="1">
    <location>
        <begin position="269"/>
        <end position="308"/>
    </location>
</feature>
<accession>A0A369JHS6</accession>